<dbReference type="Proteomes" id="UP001633002">
    <property type="component" value="Unassembled WGS sequence"/>
</dbReference>
<evidence type="ECO:0000313" key="2">
    <source>
        <dbReference type="Proteomes" id="UP001633002"/>
    </source>
</evidence>
<dbReference type="AlphaFoldDB" id="A0ABD3GPI6"/>
<dbReference type="EMBL" id="JBJQOH010000007">
    <property type="protein sequence ID" value="KAL3681088.1"/>
    <property type="molecule type" value="Genomic_DNA"/>
</dbReference>
<evidence type="ECO:0000313" key="1">
    <source>
        <dbReference type="EMBL" id="KAL3681088.1"/>
    </source>
</evidence>
<accession>A0ABD3GPI6</accession>
<keyword evidence="2" id="KW-1185">Reference proteome</keyword>
<proteinExistence type="predicted"/>
<organism evidence="1 2">
    <name type="scientific">Riccia sorocarpa</name>
    <dbReference type="NCBI Taxonomy" id="122646"/>
    <lineage>
        <taxon>Eukaryota</taxon>
        <taxon>Viridiplantae</taxon>
        <taxon>Streptophyta</taxon>
        <taxon>Embryophyta</taxon>
        <taxon>Marchantiophyta</taxon>
        <taxon>Marchantiopsida</taxon>
        <taxon>Marchantiidae</taxon>
        <taxon>Marchantiales</taxon>
        <taxon>Ricciaceae</taxon>
        <taxon>Riccia</taxon>
    </lineage>
</organism>
<gene>
    <name evidence="1" type="ORF">R1sor_024044</name>
</gene>
<name>A0ABD3GPI6_9MARC</name>
<comment type="caution">
    <text evidence="1">The sequence shown here is derived from an EMBL/GenBank/DDBJ whole genome shotgun (WGS) entry which is preliminary data.</text>
</comment>
<reference evidence="1 2" key="1">
    <citation type="submission" date="2024-09" db="EMBL/GenBank/DDBJ databases">
        <title>Chromosome-scale assembly of Riccia sorocarpa.</title>
        <authorList>
            <person name="Paukszto L."/>
        </authorList>
    </citation>
    <scope>NUCLEOTIDE SEQUENCE [LARGE SCALE GENOMIC DNA]</scope>
    <source>
        <strain evidence="1">LP-2024</strain>
        <tissue evidence="1">Aerial parts of the thallus</tissue>
    </source>
</reference>
<sequence>MEAVGVLASKDADMEENDSLDLEYDELSLLSNKRRRKGSGNFSFTFTSASSQVESNDMSQCPSVCRCSSADAKADKSKLMTKLRFQCLAMTIPIRNCQSFLRDEGPIGLCSQGFSDKSHVRGQCHVYGPEVPVYGEINPVGGFPGSVDRDTQKKWMVGKNDVYEHRTSKYHQSTRSISFLDSLRSAQSAKSCASSHRLDT</sequence>
<protein>
    <submittedName>
        <fullName evidence="1">Uncharacterized protein</fullName>
    </submittedName>
</protein>